<keyword evidence="2" id="KW-0732">Signal</keyword>
<reference evidence="4" key="1">
    <citation type="journal article" date="2015" name="PLoS Genet.">
        <title>Genome Sequence and Transcriptome Analyses of Chrysochromulina tobin: Metabolic Tools for Enhanced Algal Fitness in the Prominent Order Prymnesiales (Haptophyceae).</title>
        <authorList>
            <person name="Hovde B.T."/>
            <person name="Deodato C.R."/>
            <person name="Hunsperger H.M."/>
            <person name="Ryken S.A."/>
            <person name="Yost W."/>
            <person name="Jha R.K."/>
            <person name="Patterson J."/>
            <person name="Monnat R.J. Jr."/>
            <person name="Barlow S.B."/>
            <person name="Starkenburg S.R."/>
            <person name="Cattolico R.A."/>
        </authorList>
    </citation>
    <scope>NUCLEOTIDE SEQUENCE</scope>
    <source>
        <strain evidence="4">CCMP291</strain>
    </source>
</reference>
<keyword evidence="4" id="KW-1185">Reference proteome</keyword>
<evidence type="ECO:0000313" key="3">
    <source>
        <dbReference type="EMBL" id="KOO28416.1"/>
    </source>
</evidence>
<feature type="compositionally biased region" description="Low complexity" evidence="1">
    <location>
        <begin position="57"/>
        <end position="66"/>
    </location>
</feature>
<feature type="region of interest" description="Disordered" evidence="1">
    <location>
        <begin position="38"/>
        <end position="108"/>
    </location>
</feature>
<gene>
    <name evidence="3" type="ORF">Ctob_003193</name>
</gene>
<comment type="caution">
    <text evidence="3">The sequence shown here is derived from an EMBL/GenBank/DDBJ whole genome shotgun (WGS) entry which is preliminary data.</text>
</comment>
<accession>A0A0M0JP82</accession>
<feature type="chain" id="PRO_5005601946" evidence="2">
    <location>
        <begin position="23"/>
        <end position="259"/>
    </location>
</feature>
<protein>
    <submittedName>
        <fullName evidence="3">Uncharacterized protein</fullName>
    </submittedName>
</protein>
<dbReference type="Proteomes" id="UP000037460">
    <property type="component" value="Unassembled WGS sequence"/>
</dbReference>
<dbReference type="AlphaFoldDB" id="A0A0M0JP82"/>
<dbReference type="EMBL" id="JWZX01002572">
    <property type="protein sequence ID" value="KOO28416.1"/>
    <property type="molecule type" value="Genomic_DNA"/>
</dbReference>
<organism evidence="3 4">
    <name type="scientific">Chrysochromulina tobinii</name>
    <dbReference type="NCBI Taxonomy" id="1460289"/>
    <lineage>
        <taxon>Eukaryota</taxon>
        <taxon>Haptista</taxon>
        <taxon>Haptophyta</taxon>
        <taxon>Prymnesiophyceae</taxon>
        <taxon>Prymnesiales</taxon>
        <taxon>Chrysochromulinaceae</taxon>
        <taxon>Chrysochromulina</taxon>
    </lineage>
</organism>
<feature type="signal peptide" evidence="2">
    <location>
        <begin position="1"/>
        <end position="22"/>
    </location>
</feature>
<name>A0A0M0JP82_9EUKA</name>
<sequence>MQPLRRLLLVGVLLALVGSARAVDEPVSDSANVAEAVGSVAEAELPPPPPPNETGDASAEAAAASSLPPPPPPNEAGDASAEAAAAGAEEAAAAAPVDPPPPPAGPASVQWVVTQKMRMQLSKLGYSQEEIGKLDPERAAAIIRRGITRPARGVPGGWSKGMQQQGSKGIRSAVGLGQSLLAKTKGVPGGPIAPAVALALGALTLVLKRGGGGPNVLVKRAVGPSVTEPLLEKSNTSDELWLDRQIDRLIAFLKDILGK</sequence>
<evidence type="ECO:0000256" key="1">
    <source>
        <dbReference type="SAM" id="MobiDB-lite"/>
    </source>
</evidence>
<evidence type="ECO:0000313" key="4">
    <source>
        <dbReference type="Proteomes" id="UP000037460"/>
    </source>
</evidence>
<feature type="compositionally biased region" description="Low complexity" evidence="1">
    <location>
        <begin position="75"/>
        <end position="96"/>
    </location>
</feature>
<evidence type="ECO:0000256" key="2">
    <source>
        <dbReference type="SAM" id="SignalP"/>
    </source>
</evidence>
<proteinExistence type="predicted"/>